<keyword evidence="1" id="KW-0812">Transmembrane</keyword>
<gene>
    <name evidence="2" type="ORF">RFM68_12025</name>
</gene>
<name>A0ABU4ZMI2_9HYPH</name>
<protein>
    <recommendedName>
        <fullName evidence="4">Tetrahydromethanopterin S-methyltransferase</fullName>
    </recommendedName>
</protein>
<evidence type="ECO:0000256" key="1">
    <source>
        <dbReference type="SAM" id="Phobius"/>
    </source>
</evidence>
<dbReference type="Proteomes" id="UP001276840">
    <property type="component" value="Unassembled WGS sequence"/>
</dbReference>
<dbReference type="RefSeq" id="WP_320233195.1">
    <property type="nucleotide sequence ID" value="NZ_JAVIJF010000007.1"/>
</dbReference>
<proteinExistence type="predicted"/>
<keyword evidence="3" id="KW-1185">Reference proteome</keyword>
<sequence>MAERRDDETESRRILERVAHETEPGGASFIARTAKDARDRVTAAGADRADPIEYWGTRIGRTLGFIIAIGLLVWLVYAAMRGSLF</sequence>
<dbReference type="EMBL" id="JAVIJF010000007">
    <property type="protein sequence ID" value="MDX8525238.1"/>
    <property type="molecule type" value="Genomic_DNA"/>
</dbReference>
<evidence type="ECO:0008006" key="4">
    <source>
        <dbReference type="Google" id="ProtNLM"/>
    </source>
</evidence>
<accession>A0ABU4ZMI2</accession>
<evidence type="ECO:0000313" key="2">
    <source>
        <dbReference type="EMBL" id="MDX8525238.1"/>
    </source>
</evidence>
<organism evidence="2 3">
    <name type="scientific">Mesorhizobium montanum</name>
    <dbReference type="NCBI Taxonomy" id="3072323"/>
    <lineage>
        <taxon>Bacteria</taxon>
        <taxon>Pseudomonadati</taxon>
        <taxon>Pseudomonadota</taxon>
        <taxon>Alphaproteobacteria</taxon>
        <taxon>Hyphomicrobiales</taxon>
        <taxon>Phyllobacteriaceae</taxon>
        <taxon>Mesorhizobium</taxon>
    </lineage>
</organism>
<reference evidence="2 3" key="1">
    <citation type="submission" date="2023-08" db="EMBL/GenBank/DDBJ databases">
        <title>Implementing the SeqCode for naming new Mesorhizobium species isolated from Vachellia karroo root nodules.</title>
        <authorList>
            <person name="Van Lill M."/>
        </authorList>
    </citation>
    <scope>NUCLEOTIDE SEQUENCE [LARGE SCALE GENOMIC DNA]</scope>
    <source>
        <strain evidence="2 3">MSK 1335</strain>
    </source>
</reference>
<evidence type="ECO:0000313" key="3">
    <source>
        <dbReference type="Proteomes" id="UP001276840"/>
    </source>
</evidence>
<keyword evidence="1" id="KW-0472">Membrane</keyword>
<feature type="transmembrane region" description="Helical" evidence="1">
    <location>
        <begin position="62"/>
        <end position="80"/>
    </location>
</feature>
<keyword evidence="1" id="KW-1133">Transmembrane helix</keyword>
<comment type="caution">
    <text evidence="2">The sequence shown here is derived from an EMBL/GenBank/DDBJ whole genome shotgun (WGS) entry which is preliminary data.</text>
</comment>